<dbReference type="Pfam" id="PF01471">
    <property type="entry name" value="PG_binding_1"/>
    <property type="match status" value="1"/>
</dbReference>
<dbReference type="InterPro" id="IPR002477">
    <property type="entry name" value="Peptidoglycan-bd-like"/>
</dbReference>
<evidence type="ECO:0000313" key="3">
    <source>
        <dbReference type="Proteomes" id="UP000638014"/>
    </source>
</evidence>
<dbReference type="InterPro" id="IPR036366">
    <property type="entry name" value="PGBDSf"/>
</dbReference>
<organism evidence="2 3">
    <name type="scientific">Neiella litorisoli</name>
    <dbReference type="NCBI Taxonomy" id="2771431"/>
    <lineage>
        <taxon>Bacteria</taxon>
        <taxon>Pseudomonadati</taxon>
        <taxon>Pseudomonadota</taxon>
        <taxon>Gammaproteobacteria</taxon>
        <taxon>Alteromonadales</taxon>
        <taxon>Echinimonadaceae</taxon>
        <taxon>Neiella</taxon>
    </lineage>
</organism>
<sequence>MYTEFFGLSEVPFSIAPDPAYLFLSDRHREALAHLTFGFNDTGGFVLLTGEVGTGKTTVCRCLLEQLPENTRTAFILNPALDAQELLAAICDELHLPYDAHQDTIKVLFDRLRDHLLERHEAGENTVLIIDEAQHLRPEVLEQLRLLTNLETNKKKLLKVILIGQPELQELLRQRELRQLAQRITARYHLLPLTRDEVIQYVQHRLKVAGCQRPVFTRSALNKLHKLSGGVPRLINLLCDRSMLAAYAAQQWQVDGKLLKAASREVQGLVEDTSQSNSWLWQGISGLAACVAAVILIWQLWPMPKPEPVVAEALPESDWLAVAQQSRNLPDGFRELAAIWGVNESRSDCQSLRRYGLQCLWSQQPINRLAVLDHPALLKLQDEQGMQFYAVLTHVQGDKVKLHMAGQQLETNMDWLLSHYQGSSVLVWQPPQGYQGNIGTNASASQIQWLETQLSFLQGQPPRVLKRYDAQLAERIRWFQLSQNLEPDGIAGDQTLIQLNAQMGDVPLQLSQEL</sequence>
<dbReference type="InterPro" id="IPR049945">
    <property type="entry name" value="AAA_22"/>
</dbReference>
<dbReference type="Pfam" id="PF13401">
    <property type="entry name" value="AAA_22"/>
    <property type="match status" value="1"/>
</dbReference>
<gene>
    <name evidence="2" type="ORF">IC617_06455</name>
</gene>
<dbReference type="InterPro" id="IPR003593">
    <property type="entry name" value="AAA+_ATPase"/>
</dbReference>
<protein>
    <submittedName>
        <fullName evidence="2">AAA family ATPase</fullName>
    </submittedName>
</protein>
<dbReference type="Gene3D" id="3.40.50.300">
    <property type="entry name" value="P-loop containing nucleotide triphosphate hydrolases"/>
    <property type="match status" value="1"/>
</dbReference>
<dbReference type="Gene3D" id="3.90.70.10">
    <property type="entry name" value="Cysteine proteinases"/>
    <property type="match status" value="1"/>
</dbReference>
<evidence type="ECO:0000313" key="2">
    <source>
        <dbReference type="EMBL" id="MBD1389065.1"/>
    </source>
</evidence>
<dbReference type="AlphaFoldDB" id="A0A8J6R2N0"/>
<comment type="caution">
    <text evidence="2">The sequence shown here is derived from an EMBL/GenBank/DDBJ whole genome shotgun (WGS) entry which is preliminary data.</text>
</comment>
<reference evidence="2" key="1">
    <citation type="submission" date="2020-09" db="EMBL/GenBank/DDBJ databases">
        <title>A novel bacterium of genus Neiella, isolated from South China Sea.</title>
        <authorList>
            <person name="Huang H."/>
            <person name="Mo K."/>
            <person name="Hu Y."/>
        </authorList>
    </citation>
    <scope>NUCLEOTIDE SEQUENCE</scope>
    <source>
        <strain evidence="2">HB171785</strain>
    </source>
</reference>
<dbReference type="InterPro" id="IPR052026">
    <property type="entry name" value="ExeA_AAA_ATPase_DNA-bind"/>
</dbReference>
<accession>A0A8J6R2N0</accession>
<dbReference type="InterPro" id="IPR027417">
    <property type="entry name" value="P-loop_NTPase"/>
</dbReference>
<dbReference type="Gene3D" id="1.10.101.10">
    <property type="entry name" value="PGBD-like superfamily/PGBD"/>
    <property type="match status" value="1"/>
</dbReference>
<dbReference type="EMBL" id="JACXAF010000007">
    <property type="protein sequence ID" value="MBD1389065.1"/>
    <property type="molecule type" value="Genomic_DNA"/>
</dbReference>
<dbReference type="SMART" id="SM00382">
    <property type="entry name" value="AAA"/>
    <property type="match status" value="1"/>
</dbReference>
<dbReference type="InterPro" id="IPR036365">
    <property type="entry name" value="PGBD-like_sf"/>
</dbReference>
<dbReference type="CDD" id="cd00009">
    <property type="entry name" value="AAA"/>
    <property type="match status" value="1"/>
</dbReference>
<name>A0A8J6R2N0_9GAMM</name>
<feature type="domain" description="AAA+ ATPase" evidence="1">
    <location>
        <begin position="42"/>
        <end position="196"/>
    </location>
</feature>
<dbReference type="RefSeq" id="WP_191144173.1">
    <property type="nucleotide sequence ID" value="NZ_JACXAF010000007.1"/>
</dbReference>
<proteinExistence type="predicted"/>
<dbReference type="PANTHER" id="PTHR35894">
    <property type="entry name" value="GENERAL SECRETION PATHWAY PROTEIN A-RELATED"/>
    <property type="match status" value="1"/>
</dbReference>
<dbReference type="SUPFAM" id="SSF52540">
    <property type="entry name" value="P-loop containing nucleoside triphosphate hydrolases"/>
    <property type="match status" value="1"/>
</dbReference>
<dbReference type="GO" id="GO:0016887">
    <property type="term" value="F:ATP hydrolysis activity"/>
    <property type="evidence" value="ECO:0007669"/>
    <property type="project" value="InterPro"/>
</dbReference>
<dbReference type="SUPFAM" id="SSF47090">
    <property type="entry name" value="PGBD-like"/>
    <property type="match status" value="1"/>
</dbReference>
<evidence type="ECO:0000259" key="1">
    <source>
        <dbReference type="SMART" id="SM00382"/>
    </source>
</evidence>
<keyword evidence="3" id="KW-1185">Reference proteome</keyword>
<dbReference type="PANTHER" id="PTHR35894:SF1">
    <property type="entry name" value="PHOSPHORIBULOKINASE _ URIDINE KINASE FAMILY"/>
    <property type="match status" value="1"/>
</dbReference>
<dbReference type="Proteomes" id="UP000638014">
    <property type="component" value="Unassembled WGS sequence"/>
</dbReference>